<comment type="caution">
    <text evidence="2">The sequence shown here is derived from an EMBL/GenBank/DDBJ whole genome shotgun (WGS) entry which is preliminary data.</text>
</comment>
<feature type="compositionally biased region" description="Basic and acidic residues" evidence="1">
    <location>
        <begin position="36"/>
        <end position="46"/>
    </location>
</feature>
<gene>
    <name evidence="2" type="ORF">CYMTET_37061</name>
</gene>
<sequence length="179" mass="20870">MLTFPDHGALSRSLRQVKAWRVRRLRAARGLHDRAQALREHRDALRTRQTTQSDDLRDPGPQKRRASVSKTDLVYWRISPEHVDRDAQPGFVAPDIRFETLQTREDGELLCVGKRKRSAIELPRPNDMVMLYERPEAEAGEGRTGSGQERFFLWARRRYMLISVSEISCLLAEFVLRRM</sequence>
<protein>
    <submittedName>
        <fullName evidence="2">Uncharacterized protein</fullName>
    </submittedName>
</protein>
<keyword evidence="3" id="KW-1185">Reference proteome</keyword>
<feature type="region of interest" description="Disordered" evidence="1">
    <location>
        <begin position="36"/>
        <end position="68"/>
    </location>
</feature>
<accession>A0AAE0CEU9</accession>
<proteinExistence type="predicted"/>
<evidence type="ECO:0000256" key="1">
    <source>
        <dbReference type="SAM" id="MobiDB-lite"/>
    </source>
</evidence>
<dbReference type="AlphaFoldDB" id="A0AAE0CEU9"/>
<reference evidence="2 3" key="1">
    <citation type="journal article" date="2015" name="Genome Biol. Evol.">
        <title>Comparative Genomics of a Bacterivorous Green Alga Reveals Evolutionary Causalities and Consequences of Phago-Mixotrophic Mode of Nutrition.</title>
        <authorList>
            <person name="Burns J.A."/>
            <person name="Paasch A."/>
            <person name="Narechania A."/>
            <person name="Kim E."/>
        </authorList>
    </citation>
    <scope>NUCLEOTIDE SEQUENCE [LARGE SCALE GENOMIC DNA]</scope>
    <source>
        <strain evidence="2 3">PLY_AMNH</strain>
    </source>
</reference>
<dbReference type="EMBL" id="LGRX02024671">
    <property type="protein sequence ID" value="KAK3253726.1"/>
    <property type="molecule type" value="Genomic_DNA"/>
</dbReference>
<dbReference type="Proteomes" id="UP001190700">
    <property type="component" value="Unassembled WGS sequence"/>
</dbReference>
<evidence type="ECO:0000313" key="3">
    <source>
        <dbReference type="Proteomes" id="UP001190700"/>
    </source>
</evidence>
<organism evidence="2 3">
    <name type="scientific">Cymbomonas tetramitiformis</name>
    <dbReference type="NCBI Taxonomy" id="36881"/>
    <lineage>
        <taxon>Eukaryota</taxon>
        <taxon>Viridiplantae</taxon>
        <taxon>Chlorophyta</taxon>
        <taxon>Pyramimonadophyceae</taxon>
        <taxon>Pyramimonadales</taxon>
        <taxon>Pyramimonadaceae</taxon>
        <taxon>Cymbomonas</taxon>
    </lineage>
</organism>
<name>A0AAE0CEU9_9CHLO</name>
<evidence type="ECO:0000313" key="2">
    <source>
        <dbReference type="EMBL" id="KAK3253726.1"/>
    </source>
</evidence>